<protein>
    <submittedName>
        <fullName evidence="6">GntR family transcriptional regulator</fullName>
    </submittedName>
</protein>
<evidence type="ECO:0000256" key="2">
    <source>
        <dbReference type="ARBA" id="ARBA00023015"/>
    </source>
</evidence>
<keyword evidence="1" id="KW-0678">Repressor</keyword>
<dbReference type="Pfam" id="PF13377">
    <property type="entry name" value="Peripla_BP_3"/>
    <property type="match status" value="1"/>
</dbReference>
<dbReference type="PANTHER" id="PTHR30146:SF148">
    <property type="entry name" value="HTH-TYPE TRANSCRIPTIONAL REPRESSOR PURR-RELATED"/>
    <property type="match status" value="1"/>
</dbReference>
<name>A0A844G760_9BACT</name>
<evidence type="ECO:0000313" key="7">
    <source>
        <dbReference type="Proteomes" id="UP000435649"/>
    </source>
</evidence>
<dbReference type="InterPro" id="IPR046335">
    <property type="entry name" value="LacI/GalR-like_sensor"/>
</dbReference>
<feature type="domain" description="Transcriptional regulator LacI/GalR-like sensor" evidence="5">
    <location>
        <begin position="184"/>
        <end position="348"/>
    </location>
</feature>
<keyword evidence="2" id="KW-0805">Transcription regulation</keyword>
<keyword evidence="7" id="KW-1185">Reference proteome</keyword>
<dbReference type="GO" id="GO:0003700">
    <property type="term" value="F:DNA-binding transcription factor activity"/>
    <property type="evidence" value="ECO:0007669"/>
    <property type="project" value="TreeGrafter"/>
</dbReference>
<organism evidence="6 7">
    <name type="scientific">Victivallis lenta</name>
    <dbReference type="NCBI Taxonomy" id="2606640"/>
    <lineage>
        <taxon>Bacteria</taxon>
        <taxon>Pseudomonadati</taxon>
        <taxon>Lentisphaerota</taxon>
        <taxon>Lentisphaeria</taxon>
        <taxon>Victivallales</taxon>
        <taxon>Victivallaceae</taxon>
        <taxon>Victivallis</taxon>
    </lineage>
</organism>
<comment type="caution">
    <text evidence="6">The sequence shown here is derived from an EMBL/GenBank/DDBJ whole genome shotgun (WGS) entry which is preliminary data.</text>
</comment>
<dbReference type="CDD" id="cd06267">
    <property type="entry name" value="PBP1_LacI_sugar_binding-like"/>
    <property type="match status" value="1"/>
</dbReference>
<reference evidence="6 7" key="1">
    <citation type="submission" date="2019-08" db="EMBL/GenBank/DDBJ databases">
        <title>In-depth cultivation of the pig gut microbiome towards novel bacterial diversity and tailored functional studies.</title>
        <authorList>
            <person name="Wylensek D."/>
            <person name="Hitch T.C.A."/>
            <person name="Clavel T."/>
        </authorList>
    </citation>
    <scope>NUCLEOTIDE SEQUENCE [LARGE SCALE GENOMIC DNA]</scope>
    <source>
        <strain evidence="6 7">BBE-744-WT-12</strain>
    </source>
</reference>
<evidence type="ECO:0000256" key="1">
    <source>
        <dbReference type="ARBA" id="ARBA00022491"/>
    </source>
</evidence>
<dbReference type="Gene3D" id="3.40.50.2300">
    <property type="match status" value="2"/>
</dbReference>
<evidence type="ECO:0000256" key="4">
    <source>
        <dbReference type="ARBA" id="ARBA00023163"/>
    </source>
</evidence>
<dbReference type="EMBL" id="VUNS01000031">
    <property type="protein sequence ID" value="MST99196.1"/>
    <property type="molecule type" value="Genomic_DNA"/>
</dbReference>
<sequence>MKLEPQVEELYRTLDRELDNFPTGAKFYSVRKLMDKFKCHRGVLDEVLERLEANRLIDRVPQVGIFSSVTRRPNARKVLLAVPDWPSELTQEWSMRASRYTETHKNWQLCKIMLTPDRDPVSSIDTAGYDAAIIQMPSTTVTLEDMMWLGSLPIPAVLLNVDTGSFAISNVRSADGDGAILGCDYLYRHGHRRIALVQSEPHTLPAEKRIATFRRIADLFGIQLIHIDCMTVSGEFAQHKAYLGMKRYLEENDGQPGFTAVYAVAGESVPGIMSALREFGCELPRDISIMAHSTEQIGRYYHPALTAVCADLEAEVEAAFTGLADVLDKKTPFFKTEIPMRIIERDSVNQITPDERI</sequence>
<evidence type="ECO:0000259" key="5">
    <source>
        <dbReference type="Pfam" id="PF13377"/>
    </source>
</evidence>
<dbReference type="PANTHER" id="PTHR30146">
    <property type="entry name" value="LACI-RELATED TRANSCRIPTIONAL REPRESSOR"/>
    <property type="match status" value="1"/>
</dbReference>
<dbReference type="GO" id="GO:0000976">
    <property type="term" value="F:transcription cis-regulatory region binding"/>
    <property type="evidence" value="ECO:0007669"/>
    <property type="project" value="TreeGrafter"/>
</dbReference>
<dbReference type="InterPro" id="IPR036390">
    <property type="entry name" value="WH_DNA-bd_sf"/>
</dbReference>
<dbReference type="InterPro" id="IPR036388">
    <property type="entry name" value="WH-like_DNA-bd_sf"/>
</dbReference>
<dbReference type="SUPFAM" id="SSF46785">
    <property type="entry name" value="Winged helix' DNA-binding domain"/>
    <property type="match status" value="1"/>
</dbReference>
<proteinExistence type="predicted"/>
<gene>
    <name evidence="6" type="ORF">FYJ85_19385</name>
</gene>
<dbReference type="InterPro" id="IPR028082">
    <property type="entry name" value="Peripla_BP_I"/>
</dbReference>
<evidence type="ECO:0000256" key="3">
    <source>
        <dbReference type="ARBA" id="ARBA00023125"/>
    </source>
</evidence>
<accession>A0A844G760</accession>
<dbReference type="Proteomes" id="UP000435649">
    <property type="component" value="Unassembled WGS sequence"/>
</dbReference>
<dbReference type="AlphaFoldDB" id="A0A844G760"/>
<keyword evidence="4" id="KW-0804">Transcription</keyword>
<dbReference type="Gene3D" id="1.10.10.10">
    <property type="entry name" value="Winged helix-like DNA-binding domain superfamily/Winged helix DNA-binding domain"/>
    <property type="match status" value="1"/>
</dbReference>
<dbReference type="RefSeq" id="WP_154420357.1">
    <property type="nucleotide sequence ID" value="NZ_VUNS01000031.1"/>
</dbReference>
<evidence type="ECO:0000313" key="6">
    <source>
        <dbReference type="EMBL" id="MST99196.1"/>
    </source>
</evidence>
<keyword evidence="3" id="KW-0238">DNA-binding</keyword>
<dbReference type="SUPFAM" id="SSF53822">
    <property type="entry name" value="Periplasmic binding protein-like I"/>
    <property type="match status" value="1"/>
</dbReference>